<sequence length="191" mass="20551">MFTIDSSKGLQICGESTPLVDIKKLITPIPRIEPFSVGDGIIIEGTTVPYSEILIKNKGIEYKGQADDKGIFKIPLKEVTKEDAFEILVTAPNNGSISYSQSESIKVGPTPVYSEEEMGIKAEGTFSDSTKVESGHLTDDSVDQLSRLAEISGKTTVVTLGSFVPLKVGSDKAQSYDQTAFRAGNTFFSMG</sequence>
<comment type="caution">
    <text evidence="1">The sequence shown here is derived from an EMBL/GenBank/DDBJ whole genome shotgun (WGS) entry which is preliminary data.</text>
</comment>
<organism evidence="1 2">
    <name type="scientific">Lactococcus lactis</name>
    <dbReference type="NCBI Taxonomy" id="1358"/>
    <lineage>
        <taxon>Bacteria</taxon>
        <taxon>Bacillati</taxon>
        <taxon>Bacillota</taxon>
        <taxon>Bacilli</taxon>
        <taxon>Lactobacillales</taxon>
        <taxon>Streptococcaceae</taxon>
        <taxon>Lactococcus</taxon>
    </lineage>
</organism>
<name>A0AB35KED3_9LACT</name>
<dbReference type="EMBL" id="JAOWLO010000028">
    <property type="protein sequence ID" value="MDG5050018.1"/>
    <property type="molecule type" value="Genomic_DNA"/>
</dbReference>
<dbReference type="AlphaFoldDB" id="A0AB35KED3"/>
<evidence type="ECO:0008006" key="3">
    <source>
        <dbReference type="Google" id="ProtNLM"/>
    </source>
</evidence>
<reference evidence="1" key="1">
    <citation type="submission" date="2022-10" db="EMBL/GenBank/DDBJ databases">
        <authorList>
            <person name="Turner M.S."/>
            <person name="Huang W."/>
        </authorList>
    </citation>
    <scope>NUCLEOTIDE SEQUENCE</scope>
    <source>
        <strain evidence="1">593</strain>
    </source>
</reference>
<gene>
    <name evidence="1" type="ORF">OGZ38_12865</name>
</gene>
<dbReference type="RefSeq" id="WP_278200416.1">
    <property type="nucleotide sequence ID" value="NZ_JAOWLO010000028.1"/>
</dbReference>
<protein>
    <recommendedName>
        <fullName evidence="3">Bacterial Ig domain-containing protein</fullName>
    </recommendedName>
</protein>
<reference evidence="1" key="2">
    <citation type="journal article" date="2023" name="Food Microbiol.">
        <title>Evaluation of the fermentation potential of lactic acid bacteria isolated from herbs, fruits and vegetables as starter cultures in nut-based milk alternatives.</title>
        <authorList>
            <person name="Huang W."/>
            <person name="Dong A."/>
            <person name="Pham H.T."/>
            <person name="Zhou C."/>
            <person name="Huo Z."/>
            <person name="Watjen A.P."/>
            <person name="Prakash S."/>
            <person name="Bang-Berthelsen C.H."/>
            <person name="Turner M.S."/>
        </authorList>
    </citation>
    <scope>NUCLEOTIDE SEQUENCE</scope>
    <source>
        <strain evidence="1">593</strain>
    </source>
</reference>
<proteinExistence type="predicted"/>
<evidence type="ECO:0000313" key="1">
    <source>
        <dbReference type="EMBL" id="MDG5050018.1"/>
    </source>
</evidence>
<feature type="non-terminal residue" evidence="1">
    <location>
        <position position="191"/>
    </location>
</feature>
<evidence type="ECO:0000313" key="2">
    <source>
        <dbReference type="Proteomes" id="UP001152820"/>
    </source>
</evidence>
<dbReference type="Proteomes" id="UP001152820">
    <property type="component" value="Unassembled WGS sequence"/>
</dbReference>
<accession>A0AB35KED3</accession>